<dbReference type="PANTHER" id="PTHR10920:SF18">
    <property type="entry name" value="RRNA METHYLTRANSFERASE 2, MITOCHONDRIAL"/>
    <property type="match status" value="1"/>
</dbReference>
<dbReference type="InterPro" id="IPR015507">
    <property type="entry name" value="rRNA-MeTfrase_E"/>
</dbReference>
<evidence type="ECO:0000259" key="7">
    <source>
        <dbReference type="Pfam" id="PF01728"/>
    </source>
</evidence>
<dbReference type="GO" id="GO:0005739">
    <property type="term" value="C:mitochondrion"/>
    <property type="evidence" value="ECO:0007669"/>
    <property type="project" value="TreeGrafter"/>
</dbReference>
<organism evidence="8 9">
    <name type="scientific">Melanopsichium pennsylvanicum</name>
    <dbReference type="NCBI Taxonomy" id="63383"/>
    <lineage>
        <taxon>Eukaryota</taxon>
        <taxon>Fungi</taxon>
        <taxon>Dikarya</taxon>
        <taxon>Basidiomycota</taxon>
        <taxon>Ustilaginomycotina</taxon>
        <taxon>Ustilaginomycetes</taxon>
        <taxon>Ustilaginales</taxon>
        <taxon>Ustilaginaceae</taxon>
        <taxon>Melanopsichium</taxon>
    </lineage>
</organism>
<dbReference type="AlphaFoldDB" id="A0AAJ4XHQ3"/>
<evidence type="ECO:0000256" key="6">
    <source>
        <dbReference type="ARBA" id="ARBA00041184"/>
    </source>
</evidence>
<comment type="similarity">
    <text evidence="1">Belongs to the class I-like SAM-binding methyltransferase superfamily. RNA methyltransferase RlmE family.</text>
</comment>
<evidence type="ECO:0000256" key="5">
    <source>
        <dbReference type="ARBA" id="ARBA00022691"/>
    </source>
</evidence>
<dbReference type="InterPro" id="IPR002877">
    <property type="entry name" value="RNA_MeTrfase_FtsJ_dom"/>
</dbReference>
<keyword evidence="3" id="KW-0489">Methyltransferase</keyword>
<reference evidence="8" key="1">
    <citation type="submission" date="2023-10" db="EMBL/GenBank/DDBJ databases">
        <authorList>
            <person name="Guldener U."/>
        </authorList>
    </citation>
    <scope>NUCLEOTIDE SEQUENCE</scope>
    <source>
        <strain evidence="8">Mp4</strain>
    </source>
</reference>
<keyword evidence="5" id="KW-0949">S-adenosyl-L-methionine</keyword>
<protein>
    <recommendedName>
        <fullName evidence="6">rRNA methyltransferase 2, mitochondrial</fullName>
    </recommendedName>
</protein>
<comment type="caution">
    <text evidence="8">The sequence shown here is derived from an EMBL/GenBank/DDBJ whole genome shotgun (WGS) entry which is preliminary data.</text>
</comment>
<dbReference type="Pfam" id="PF01728">
    <property type="entry name" value="FtsJ"/>
    <property type="match status" value="1"/>
</dbReference>
<dbReference type="Gene3D" id="3.40.50.150">
    <property type="entry name" value="Vaccinia Virus protein VP39"/>
    <property type="match status" value="1"/>
</dbReference>
<evidence type="ECO:0000313" key="8">
    <source>
        <dbReference type="EMBL" id="SNX82522.1"/>
    </source>
</evidence>
<keyword evidence="9" id="KW-1185">Reference proteome</keyword>
<gene>
    <name evidence="8" type="ORF">MEPE_01228</name>
</gene>
<name>A0AAJ4XHQ3_9BASI</name>
<keyword evidence="4 8" id="KW-0808">Transferase</keyword>
<dbReference type="PANTHER" id="PTHR10920">
    <property type="entry name" value="RIBOSOMAL RNA METHYLTRANSFERASE"/>
    <property type="match status" value="1"/>
</dbReference>
<proteinExistence type="inferred from homology"/>
<accession>A0AAJ4XHQ3</accession>
<dbReference type="InterPro" id="IPR050082">
    <property type="entry name" value="RNA_methyltr_RlmE"/>
</dbReference>
<dbReference type="EMBL" id="OAPG01000002">
    <property type="protein sequence ID" value="SNX82522.1"/>
    <property type="molecule type" value="Genomic_DNA"/>
</dbReference>
<dbReference type="GO" id="GO:0008650">
    <property type="term" value="F:rRNA (uridine-2'-O-)-methyltransferase activity"/>
    <property type="evidence" value="ECO:0007669"/>
    <property type="project" value="TreeGrafter"/>
</dbReference>
<evidence type="ECO:0000256" key="4">
    <source>
        <dbReference type="ARBA" id="ARBA00022679"/>
    </source>
</evidence>
<evidence type="ECO:0000313" key="9">
    <source>
        <dbReference type="Proteomes" id="UP001294444"/>
    </source>
</evidence>
<evidence type="ECO:0000256" key="3">
    <source>
        <dbReference type="ARBA" id="ARBA00022603"/>
    </source>
</evidence>
<evidence type="ECO:0000256" key="2">
    <source>
        <dbReference type="ARBA" id="ARBA00022552"/>
    </source>
</evidence>
<evidence type="ECO:0000256" key="1">
    <source>
        <dbReference type="ARBA" id="ARBA00009258"/>
    </source>
</evidence>
<keyword evidence="2" id="KW-0698">rRNA processing</keyword>
<dbReference type="InterPro" id="IPR029063">
    <property type="entry name" value="SAM-dependent_MTases_sf"/>
</dbReference>
<dbReference type="Proteomes" id="UP001294444">
    <property type="component" value="Unassembled WGS sequence"/>
</dbReference>
<dbReference type="FunFam" id="3.40.50.150:FF:000332">
    <property type="entry name" value="Ribosomal RNA large subunit methyltransferase J"/>
    <property type="match status" value="1"/>
</dbReference>
<dbReference type="HAMAP" id="MF_01547">
    <property type="entry name" value="RNA_methyltr_E"/>
    <property type="match status" value="1"/>
</dbReference>
<feature type="domain" description="Ribosomal RNA methyltransferase FtsJ" evidence="7">
    <location>
        <begin position="154"/>
        <end position="377"/>
    </location>
</feature>
<sequence>MDHAAKKREEEGDPKVSFDRFQVQLTGGLKLYFFGCSLRHPTAAIRNCIDRTCHPSLYNIIKSRLSMRLGSSSGAIIGDARHLVSRATACITKLAMAQTARWASSKRGGSSSRYLQRQNSDVYVKQRARPINPKQVSTSQDYREEDDLGALTGFVARSAFKLLQLDDRYKFLRPGRVIVDLGAAPGGWSQAIVGRTRKRASAGDKEGGRQMPVFALDLLPVVGIDGVTSIQGDFLNVATQDRLRAIVRNAAIGGSSGEDGTDKSQGFVDVIVSDMMANTTGNPITDTEASLELCRAASSFAFQTLKRDTHLDRAQGRKVSKPSAAESCVLVMKFFMSNEADVFRKEVLEKHFQFVKAEKMDASRKESREQFWICIGYRGYLSSTS</sequence>
<dbReference type="SUPFAM" id="SSF53335">
    <property type="entry name" value="S-adenosyl-L-methionine-dependent methyltransferases"/>
    <property type="match status" value="1"/>
</dbReference>